<dbReference type="SUPFAM" id="SSF53955">
    <property type="entry name" value="Lysozyme-like"/>
    <property type="match status" value="1"/>
</dbReference>
<dbReference type="Proteomes" id="UP001597176">
    <property type="component" value="Unassembled WGS sequence"/>
</dbReference>
<evidence type="ECO:0000313" key="2">
    <source>
        <dbReference type="EMBL" id="MFD1303483.1"/>
    </source>
</evidence>
<feature type="region of interest" description="Disordered" evidence="1">
    <location>
        <begin position="644"/>
        <end position="665"/>
    </location>
</feature>
<dbReference type="Gene3D" id="1.10.530.10">
    <property type="match status" value="1"/>
</dbReference>
<evidence type="ECO:0000256" key="1">
    <source>
        <dbReference type="SAM" id="MobiDB-lite"/>
    </source>
</evidence>
<evidence type="ECO:0000313" key="3">
    <source>
        <dbReference type="Proteomes" id="UP001597176"/>
    </source>
</evidence>
<reference evidence="3" key="1">
    <citation type="journal article" date="2019" name="Int. J. Syst. Evol. Microbiol.">
        <title>The Global Catalogue of Microorganisms (GCM) 10K type strain sequencing project: providing services to taxonomists for standard genome sequencing and annotation.</title>
        <authorList>
            <consortium name="The Broad Institute Genomics Platform"/>
            <consortium name="The Broad Institute Genome Sequencing Center for Infectious Disease"/>
            <person name="Wu L."/>
            <person name="Ma J."/>
        </authorList>
    </citation>
    <scope>NUCLEOTIDE SEQUENCE [LARGE SCALE GENOMIC DNA]</scope>
    <source>
        <strain evidence="3">CCUG 56108</strain>
    </source>
</reference>
<feature type="region of interest" description="Disordered" evidence="1">
    <location>
        <begin position="511"/>
        <end position="596"/>
    </location>
</feature>
<keyword evidence="3" id="KW-1185">Reference proteome</keyword>
<protein>
    <submittedName>
        <fullName evidence="2">Uncharacterized protein</fullName>
    </submittedName>
</protein>
<organism evidence="2 3">
    <name type="scientific">Methylobacterium marchantiae</name>
    <dbReference type="NCBI Taxonomy" id="600331"/>
    <lineage>
        <taxon>Bacteria</taxon>
        <taxon>Pseudomonadati</taxon>
        <taxon>Pseudomonadota</taxon>
        <taxon>Alphaproteobacteria</taxon>
        <taxon>Hyphomicrobiales</taxon>
        <taxon>Methylobacteriaceae</taxon>
        <taxon>Methylobacterium</taxon>
    </lineage>
</organism>
<gene>
    <name evidence="2" type="ORF">ACFQ4G_18075</name>
</gene>
<comment type="caution">
    <text evidence="2">The sequence shown here is derived from an EMBL/GenBank/DDBJ whole genome shotgun (WGS) entry which is preliminary data.</text>
</comment>
<dbReference type="EMBL" id="JBHTND010000030">
    <property type="protein sequence ID" value="MFD1303483.1"/>
    <property type="molecule type" value="Genomic_DNA"/>
</dbReference>
<name>A0ABW3X3G4_9HYPH</name>
<accession>A0ABW3X3G4</accession>
<feature type="compositionally biased region" description="Pro residues" evidence="1">
    <location>
        <begin position="576"/>
        <end position="593"/>
    </location>
</feature>
<dbReference type="InterPro" id="IPR023346">
    <property type="entry name" value="Lysozyme-like_dom_sf"/>
</dbReference>
<dbReference type="RefSeq" id="WP_238208550.1">
    <property type="nucleotide sequence ID" value="NZ_JBHTND010000030.1"/>
</dbReference>
<proteinExistence type="predicted"/>
<sequence>MARAPYKPVELSEALRPVASPVDTFVQAQTPSRDTNLQDLARSLSGLGGSLAEMVGQRDRKAEEDDKIRGEAAFWKSNGQGAAEGVASGAIPAQASPAFMQAYKRLEGEVAGGQLEQKFASAYDTWEGKTSTDPKAYDQFVGSFIKENLKTEDPDILKGLLPKVHQVAANYLQRHIGDASKATMAGAVQASVAANDQAIENANTQGLTTKQGTDYEGVFGTIEANRAKMLGVGGDKAVYDQQLIDGVTSSAIKLRDPKILDFFNRKVPGTDYTWGNTPYGRDQKQKTIDALEAMGRKSIADEEKKNREELAALKADTTRQTIKAITKNPNGPLPEALLAQGEKVDPDFRVNAITWRNTIAKAGGVSDPEALLGVTSDIINGGGLGRVQKAMRDGVFKNPADLTRAYKLAESMDKGGADIGAIMKGGSAKTILDTIKVRTANDKDASKVFDDGSVSPEGLQAQTDFKLQILAWKEAHPTANAIEQEKAISGIGADILKRIQQPEEMGAVGFDRTGIDGPNTFGANAPPKALPEDPEAAPAKPAPKPPAAPGRGPVFGNPSVTMPSGLPGDTETQAPVTPPAKPATPLAPTPAKPAAPVNEADAADWFNKLDPEVAKSIELKAAQEKKPLTLKAQEVYQRGIERGVIPAPVPKPGKQSSMKAPDGTPIEAASVSSEVGKAFEDAQDAPASPDTVRMVNEAFERAFKTTGKPQGNYTVATLKDDPKAAHILDMVSGPESAGNYNAYFGNSRSTKDLSALTLAALKPWMGNRGTRSSATGRYQFMKATLFGDPKKPGDTGLVGEMGISMSQKFTPELQDRMAIKLLERRGYLRWKAGTMSDTQFANNLAMEWAGLPNIGTGRSHYDGDGLNKSGVTPGAVLASLRQAGSMPGAQIQQVASQAATPSGSVGSAIRRMFQGIFNRKPTTRA</sequence>